<dbReference type="EMBL" id="JAGMUV010000030">
    <property type="protein sequence ID" value="KAH7115530.1"/>
    <property type="molecule type" value="Genomic_DNA"/>
</dbReference>
<keyword evidence="2" id="KW-1185">Reference proteome</keyword>
<dbReference type="AlphaFoldDB" id="A0A9P9D894"/>
<proteinExistence type="predicted"/>
<protein>
    <submittedName>
        <fullName evidence="1">Uncharacterized protein</fullName>
    </submittedName>
</protein>
<evidence type="ECO:0000313" key="2">
    <source>
        <dbReference type="Proteomes" id="UP000738349"/>
    </source>
</evidence>
<sequence length="83" mass="9408">MTPFPIHILISTGTVDSKADLVLRTQRLFVLLKRSRQTASRVDSDGLRPEFRRSPSLRLNKTGRRGPTARAEVEECCAVRRDT</sequence>
<accession>A0A9P9D894</accession>
<dbReference type="Proteomes" id="UP000738349">
    <property type="component" value="Unassembled WGS sequence"/>
</dbReference>
<evidence type="ECO:0000313" key="1">
    <source>
        <dbReference type="EMBL" id="KAH7115530.1"/>
    </source>
</evidence>
<name>A0A9P9D894_9HYPO</name>
<reference evidence="1" key="1">
    <citation type="journal article" date="2021" name="Nat. Commun.">
        <title>Genetic determinants of endophytism in the Arabidopsis root mycobiome.</title>
        <authorList>
            <person name="Mesny F."/>
            <person name="Miyauchi S."/>
            <person name="Thiergart T."/>
            <person name="Pickel B."/>
            <person name="Atanasova L."/>
            <person name="Karlsson M."/>
            <person name="Huettel B."/>
            <person name="Barry K.W."/>
            <person name="Haridas S."/>
            <person name="Chen C."/>
            <person name="Bauer D."/>
            <person name="Andreopoulos W."/>
            <person name="Pangilinan J."/>
            <person name="LaButti K."/>
            <person name="Riley R."/>
            <person name="Lipzen A."/>
            <person name="Clum A."/>
            <person name="Drula E."/>
            <person name="Henrissat B."/>
            <person name="Kohler A."/>
            <person name="Grigoriev I.V."/>
            <person name="Martin F.M."/>
            <person name="Hacquard S."/>
        </authorList>
    </citation>
    <scope>NUCLEOTIDE SEQUENCE</scope>
    <source>
        <strain evidence="1">MPI-CAGE-AT-0147</strain>
    </source>
</reference>
<gene>
    <name evidence="1" type="ORF">EDB81DRAFT_286131</name>
</gene>
<organism evidence="1 2">
    <name type="scientific">Dactylonectria macrodidyma</name>
    <dbReference type="NCBI Taxonomy" id="307937"/>
    <lineage>
        <taxon>Eukaryota</taxon>
        <taxon>Fungi</taxon>
        <taxon>Dikarya</taxon>
        <taxon>Ascomycota</taxon>
        <taxon>Pezizomycotina</taxon>
        <taxon>Sordariomycetes</taxon>
        <taxon>Hypocreomycetidae</taxon>
        <taxon>Hypocreales</taxon>
        <taxon>Nectriaceae</taxon>
        <taxon>Dactylonectria</taxon>
    </lineage>
</organism>
<dbReference type="OrthoDB" id="5006708at2759"/>
<comment type="caution">
    <text evidence="1">The sequence shown here is derived from an EMBL/GenBank/DDBJ whole genome shotgun (WGS) entry which is preliminary data.</text>
</comment>